<feature type="domain" description="Lactate/malate dehydrogenase N-terminal" evidence="15">
    <location>
        <begin position="35"/>
        <end position="99"/>
    </location>
</feature>
<dbReference type="FunFam" id="3.40.50.720:FF:000144">
    <property type="entry name" value="Malate dehydrogenase [NADP]"/>
    <property type="match status" value="1"/>
</dbReference>
<keyword evidence="18" id="KW-1185">Reference proteome</keyword>
<feature type="domain" description="Lactate/malate dehydrogenase C-terminal" evidence="16">
    <location>
        <begin position="203"/>
        <end position="367"/>
    </location>
</feature>
<name>A0A0G4IMK2_PLABS</name>
<proteinExistence type="inferred from homology"/>
<comment type="catalytic activity">
    <reaction evidence="14">
        <text>(S)-malate + NAD(+) = oxaloacetate + NADH + H(+)</text>
        <dbReference type="Rhea" id="RHEA:21432"/>
        <dbReference type="ChEBI" id="CHEBI:15378"/>
        <dbReference type="ChEBI" id="CHEBI:15589"/>
        <dbReference type="ChEBI" id="CHEBI:16452"/>
        <dbReference type="ChEBI" id="CHEBI:57540"/>
        <dbReference type="ChEBI" id="CHEBI:57945"/>
        <dbReference type="EC" id="1.1.1.37"/>
    </reaction>
</comment>
<dbReference type="STRING" id="37360.A0A0G4IMK2"/>
<dbReference type="InterPro" id="IPR010945">
    <property type="entry name" value="Malate_DH_type2"/>
</dbReference>
<keyword evidence="3" id="KW-0150">Chloroplast</keyword>
<evidence type="ECO:0000256" key="10">
    <source>
        <dbReference type="PIRSR" id="PIRSR000102-1"/>
    </source>
</evidence>
<dbReference type="NCBIfam" id="NF003916">
    <property type="entry name" value="PRK05442.1"/>
    <property type="match status" value="1"/>
</dbReference>
<feature type="binding site" evidence="11">
    <location>
        <position position="178"/>
    </location>
    <ligand>
        <name>substrate</name>
    </ligand>
</feature>
<evidence type="ECO:0000313" key="17">
    <source>
        <dbReference type="EMBL" id="CEO96403.1"/>
    </source>
</evidence>
<dbReference type="EMBL" id="CDSF01000057">
    <property type="protein sequence ID" value="CEO96403.1"/>
    <property type="molecule type" value="Genomic_DNA"/>
</dbReference>
<evidence type="ECO:0000256" key="3">
    <source>
        <dbReference type="ARBA" id="ARBA00022528"/>
    </source>
</evidence>
<dbReference type="SUPFAM" id="SSF51735">
    <property type="entry name" value="NAD(P)-binding Rossmann-fold domains"/>
    <property type="match status" value="1"/>
</dbReference>
<comment type="subcellular location">
    <subcellularLocation>
        <location evidence="1">Plastid</location>
        <location evidence="1">Chloroplast</location>
    </subcellularLocation>
</comment>
<feature type="binding site" evidence="12">
    <location>
        <position position="152"/>
    </location>
    <ligand>
        <name>NAD(+)</name>
        <dbReference type="ChEBI" id="CHEBI:57540"/>
    </ligand>
</feature>
<dbReference type="HAMAP" id="MF_01517">
    <property type="entry name" value="Malate_dehydrog_2"/>
    <property type="match status" value="1"/>
</dbReference>
<dbReference type="AlphaFoldDB" id="A0A0G4IMK2"/>
<keyword evidence="7 13" id="KW-0560">Oxidoreductase</keyword>
<evidence type="ECO:0000256" key="11">
    <source>
        <dbReference type="PIRSR" id="PIRSR000102-2"/>
    </source>
</evidence>
<gene>
    <name evidence="17" type="ORF">PBRA_005074</name>
</gene>
<feature type="binding site" evidence="11">
    <location>
        <position position="145"/>
    </location>
    <ligand>
        <name>substrate</name>
    </ligand>
</feature>
<dbReference type="InterPro" id="IPR036291">
    <property type="entry name" value="NAD(P)-bd_dom_sf"/>
</dbReference>
<reference evidence="17 18" key="1">
    <citation type="submission" date="2015-02" db="EMBL/GenBank/DDBJ databases">
        <authorList>
            <person name="Chooi Y.-H."/>
        </authorList>
    </citation>
    <scope>NUCLEOTIDE SEQUENCE [LARGE SCALE GENOMIC DNA]</scope>
    <source>
        <strain evidence="17">E3</strain>
    </source>
</reference>
<evidence type="ECO:0000256" key="12">
    <source>
        <dbReference type="PIRSR" id="PIRSR000102-3"/>
    </source>
</evidence>
<dbReference type="InterPro" id="IPR015955">
    <property type="entry name" value="Lactate_DH/Glyco_Ohase_4_C"/>
</dbReference>
<dbReference type="GO" id="GO:0030060">
    <property type="term" value="F:L-malate dehydrogenase (NAD+) activity"/>
    <property type="evidence" value="ECO:0007669"/>
    <property type="project" value="UniProtKB-EC"/>
</dbReference>
<dbReference type="InterPro" id="IPR001252">
    <property type="entry name" value="Malate_DH_AS"/>
</dbReference>
<evidence type="ECO:0000313" key="18">
    <source>
        <dbReference type="Proteomes" id="UP000039324"/>
    </source>
</evidence>
<dbReference type="GO" id="GO:0046554">
    <property type="term" value="F:L-malate dehydrogenase (NADP+) activity"/>
    <property type="evidence" value="ECO:0007669"/>
    <property type="project" value="UniProtKB-EC"/>
</dbReference>
<feature type="binding site" evidence="11">
    <location>
        <position position="139"/>
    </location>
    <ligand>
        <name>substrate</name>
    </ligand>
</feature>
<evidence type="ECO:0000256" key="1">
    <source>
        <dbReference type="ARBA" id="ARBA00004229"/>
    </source>
</evidence>
<dbReference type="InterPro" id="IPR022383">
    <property type="entry name" value="Lactate/malate_DH_C"/>
</dbReference>
<evidence type="ECO:0000256" key="4">
    <source>
        <dbReference type="ARBA" id="ARBA00022640"/>
    </source>
</evidence>
<dbReference type="NCBIfam" id="TIGR01759">
    <property type="entry name" value="MalateDH-SF1"/>
    <property type="match status" value="1"/>
</dbReference>
<dbReference type="Proteomes" id="UP000039324">
    <property type="component" value="Unassembled WGS sequence"/>
</dbReference>
<dbReference type="OMA" id="DHMRDWT"/>
<dbReference type="FunFam" id="3.90.110.10:FF:000002">
    <property type="entry name" value="Malate dehydrogenase"/>
    <property type="match status" value="1"/>
</dbReference>
<dbReference type="Gene3D" id="3.90.110.10">
    <property type="entry name" value="Lactate dehydrogenase/glycoside hydrolase, family 4, C-terminal"/>
    <property type="match status" value="1"/>
</dbReference>
<evidence type="ECO:0000256" key="5">
    <source>
        <dbReference type="ARBA" id="ARBA00022857"/>
    </source>
</evidence>
<feature type="binding site" evidence="11">
    <location>
        <position position="209"/>
    </location>
    <ligand>
        <name>substrate</name>
    </ligand>
</feature>
<comment type="similarity">
    <text evidence="2">Belongs to the LDH/MDH superfamily. MDH type 2 family.</text>
</comment>
<dbReference type="CDD" id="cd01338">
    <property type="entry name" value="MDH_chloroplast-like"/>
    <property type="match status" value="1"/>
</dbReference>
<dbReference type="SUPFAM" id="SSF56327">
    <property type="entry name" value="LDH C-terminal domain-like"/>
    <property type="match status" value="1"/>
</dbReference>
<accession>A0A0G4IMK2</accession>
<keyword evidence="8" id="KW-1015">Disulfide bond</keyword>
<sequence length="374" mass="39930">MLSSGMWRNIGRVVSAGASSRGLAARAMSTKPAKRVAVTGAAGQIGYSLLFRIASGELFGPDQPVIIHAIELEAALKNLAGVAMELDDCAFPLLKGSKDAPDSFAAVRFVESYAVVQTSDLNEGFDDIDYALLVGSRPRGKGMERKDLLAINGKIFVGTGEALNKNAKKTAKVLVVGNPANTNCLVAASNAPNIPRSNFSAMTRLDHDRAVAQVAIKTQSHCTDVAKVAIWGNHSATQYPDITHATVKGKPAKSLINDEKWVRETFIPTVQQRGAAIIAARGLSSAASAANAAIMQTRDRALGTNGKWVSMAVPSDGSYGIEEGIFFSYPVTTAKDEYKIVQGLEIDSFSAEMIEKTKKELLEERDMVADLLKD</sequence>
<keyword evidence="5" id="KW-0521">NADP</keyword>
<dbReference type="GO" id="GO:0009507">
    <property type="term" value="C:chloroplast"/>
    <property type="evidence" value="ECO:0007669"/>
    <property type="project" value="UniProtKB-SubCell"/>
</dbReference>
<evidence type="ECO:0000256" key="13">
    <source>
        <dbReference type="RuleBase" id="RU003369"/>
    </source>
</evidence>
<dbReference type="Gene3D" id="3.40.50.720">
    <property type="entry name" value="NAD(P)-binding Rossmann-like Domain"/>
    <property type="match status" value="1"/>
</dbReference>
<evidence type="ECO:0000256" key="2">
    <source>
        <dbReference type="ARBA" id="ARBA00009613"/>
    </source>
</evidence>
<evidence type="ECO:0000256" key="14">
    <source>
        <dbReference type="RuleBase" id="RU003405"/>
    </source>
</evidence>
<evidence type="ECO:0000256" key="8">
    <source>
        <dbReference type="ARBA" id="ARBA00023157"/>
    </source>
</evidence>
<evidence type="ECO:0000259" key="16">
    <source>
        <dbReference type="Pfam" id="PF02866"/>
    </source>
</evidence>
<evidence type="ECO:0000256" key="6">
    <source>
        <dbReference type="ARBA" id="ARBA00022946"/>
    </source>
</evidence>
<feature type="active site" description="Proton acceptor" evidence="10">
    <location>
        <position position="234"/>
    </location>
</feature>
<evidence type="ECO:0000256" key="9">
    <source>
        <dbReference type="ARBA" id="ARBA00047976"/>
    </source>
</evidence>
<dbReference type="Pfam" id="PF02866">
    <property type="entry name" value="Ldh_1_C"/>
    <property type="match status" value="1"/>
</dbReference>
<dbReference type="InterPro" id="IPR001557">
    <property type="entry name" value="L-lactate/malate_DH"/>
</dbReference>
<dbReference type="GO" id="GO:0006108">
    <property type="term" value="P:malate metabolic process"/>
    <property type="evidence" value="ECO:0007669"/>
    <property type="project" value="InterPro"/>
</dbReference>
<dbReference type="PIRSF" id="PIRSF000102">
    <property type="entry name" value="Lac_mal_DH"/>
    <property type="match status" value="1"/>
</dbReference>
<keyword evidence="14" id="KW-0816">Tricarboxylic acid cycle</keyword>
<keyword evidence="6" id="KW-0809">Transit peptide</keyword>
<dbReference type="PANTHER" id="PTHR23382">
    <property type="entry name" value="MALATE DEHYDROGENASE"/>
    <property type="match status" value="1"/>
</dbReference>
<keyword evidence="12 14" id="KW-0520">NAD</keyword>
<dbReference type="GO" id="GO:0006099">
    <property type="term" value="P:tricarboxylic acid cycle"/>
    <property type="evidence" value="ECO:0007669"/>
    <property type="project" value="UniProtKB-KW"/>
</dbReference>
<feature type="binding site" evidence="12">
    <location>
        <begin position="40"/>
        <end position="46"/>
    </location>
    <ligand>
        <name>NAD(+)</name>
        <dbReference type="ChEBI" id="CHEBI:57540"/>
    </ligand>
</feature>
<organism evidence="17 18">
    <name type="scientific">Plasmodiophora brassicae</name>
    <name type="common">Clubroot disease agent</name>
    <dbReference type="NCBI Taxonomy" id="37360"/>
    <lineage>
        <taxon>Eukaryota</taxon>
        <taxon>Sar</taxon>
        <taxon>Rhizaria</taxon>
        <taxon>Endomyxa</taxon>
        <taxon>Phytomyxea</taxon>
        <taxon>Plasmodiophorida</taxon>
        <taxon>Plasmodiophoridae</taxon>
        <taxon>Plasmodiophora</taxon>
    </lineage>
</organism>
<dbReference type="EC" id="1.1.1.37" evidence="14"/>
<evidence type="ECO:0000259" key="15">
    <source>
        <dbReference type="Pfam" id="PF00056"/>
    </source>
</evidence>
<comment type="catalytic activity">
    <reaction evidence="9">
        <text>(S)-malate + NADP(+) = oxaloacetate + NADPH + H(+)</text>
        <dbReference type="Rhea" id="RHEA:10824"/>
        <dbReference type="ChEBI" id="CHEBI:15378"/>
        <dbReference type="ChEBI" id="CHEBI:15589"/>
        <dbReference type="ChEBI" id="CHEBI:16452"/>
        <dbReference type="ChEBI" id="CHEBI:57783"/>
        <dbReference type="ChEBI" id="CHEBI:58349"/>
        <dbReference type="EC" id="1.1.1.82"/>
    </reaction>
</comment>
<feature type="domain" description="Lactate/malate dehydrogenase N-terminal" evidence="15">
    <location>
        <begin position="115"/>
        <end position="199"/>
    </location>
</feature>
<dbReference type="InterPro" id="IPR001236">
    <property type="entry name" value="Lactate/malate_DH_N"/>
</dbReference>
<dbReference type="OrthoDB" id="4069699at2759"/>
<feature type="binding site" evidence="12">
    <location>
        <begin position="176"/>
        <end position="178"/>
    </location>
    <ligand>
        <name>NAD(+)</name>
        <dbReference type="ChEBI" id="CHEBI:57540"/>
    </ligand>
</feature>
<dbReference type="Pfam" id="PF00056">
    <property type="entry name" value="Ldh_1_N"/>
    <property type="match status" value="2"/>
</dbReference>
<evidence type="ECO:0000256" key="7">
    <source>
        <dbReference type="ARBA" id="ARBA00023002"/>
    </source>
</evidence>
<protein>
    <recommendedName>
        <fullName evidence="14">Malate dehydrogenase</fullName>
        <ecNumber evidence="14">1.1.1.37</ecNumber>
    </recommendedName>
</protein>
<dbReference type="PROSITE" id="PS00068">
    <property type="entry name" value="MDH"/>
    <property type="match status" value="1"/>
</dbReference>
<keyword evidence="4" id="KW-0934">Plastid</keyword>